<dbReference type="AlphaFoldDB" id="A0AAW0A1X9"/>
<dbReference type="Proteomes" id="UP001362999">
    <property type="component" value="Unassembled WGS sequence"/>
</dbReference>
<sequence length="220" mass="24976">MLECSYGGVQVPLQQLALVGGALFVKMMTVRTTGSAREDPRTPIIIEDYRLSGRALARNQGTPEPPKESAERQVFYRSIVQNEEKASEASFHEMTDEVGDMYLLHPFMHIVGETENPMPADPFEFHGTYTRRWLNAARNALAQFRISTSQRRLGGVENDRGHSLHDKFSISERSSQDAIATETRSLQRNNDEFAFYMSDITVLKSLPRAQMHKFTQLYAS</sequence>
<accession>A0AAW0A1X9</accession>
<proteinExistence type="predicted"/>
<reference evidence="1 2" key="1">
    <citation type="journal article" date="2024" name="J Genomics">
        <title>Draft genome sequencing and assembly of Favolaschia claudopus CIRM-BRFM 2984 isolated from oak limbs.</title>
        <authorList>
            <person name="Navarro D."/>
            <person name="Drula E."/>
            <person name="Chaduli D."/>
            <person name="Cazenave R."/>
            <person name="Ahrendt S."/>
            <person name="Wang J."/>
            <person name="Lipzen A."/>
            <person name="Daum C."/>
            <person name="Barry K."/>
            <person name="Grigoriev I.V."/>
            <person name="Favel A."/>
            <person name="Rosso M.N."/>
            <person name="Martin F."/>
        </authorList>
    </citation>
    <scope>NUCLEOTIDE SEQUENCE [LARGE SCALE GENOMIC DNA]</scope>
    <source>
        <strain evidence="1 2">CIRM-BRFM 2984</strain>
    </source>
</reference>
<gene>
    <name evidence="1" type="ORF">R3P38DRAFT_2798645</name>
</gene>
<evidence type="ECO:0000313" key="2">
    <source>
        <dbReference type="Proteomes" id="UP001362999"/>
    </source>
</evidence>
<evidence type="ECO:0000313" key="1">
    <source>
        <dbReference type="EMBL" id="KAK6997373.1"/>
    </source>
</evidence>
<organism evidence="1 2">
    <name type="scientific">Favolaschia claudopus</name>
    <dbReference type="NCBI Taxonomy" id="2862362"/>
    <lineage>
        <taxon>Eukaryota</taxon>
        <taxon>Fungi</taxon>
        <taxon>Dikarya</taxon>
        <taxon>Basidiomycota</taxon>
        <taxon>Agaricomycotina</taxon>
        <taxon>Agaricomycetes</taxon>
        <taxon>Agaricomycetidae</taxon>
        <taxon>Agaricales</taxon>
        <taxon>Marasmiineae</taxon>
        <taxon>Mycenaceae</taxon>
        <taxon>Favolaschia</taxon>
    </lineage>
</organism>
<comment type="caution">
    <text evidence="1">The sequence shown here is derived from an EMBL/GenBank/DDBJ whole genome shotgun (WGS) entry which is preliminary data.</text>
</comment>
<name>A0AAW0A1X9_9AGAR</name>
<keyword evidence="2" id="KW-1185">Reference proteome</keyword>
<dbReference type="EMBL" id="JAWWNJ010000092">
    <property type="protein sequence ID" value="KAK6997373.1"/>
    <property type="molecule type" value="Genomic_DNA"/>
</dbReference>
<protein>
    <submittedName>
        <fullName evidence="1">Uncharacterized protein</fullName>
    </submittedName>
</protein>